<dbReference type="AlphaFoldDB" id="A0A3A1TV72"/>
<feature type="chain" id="PRO_5017416508" evidence="2">
    <location>
        <begin position="25"/>
        <end position="358"/>
    </location>
</feature>
<reference evidence="4" key="1">
    <citation type="submission" date="2018-09" db="EMBL/GenBank/DDBJ databases">
        <authorList>
            <person name="Kim I."/>
        </authorList>
    </citation>
    <scope>NUCLEOTIDE SEQUENCE [LARGE SCALE GENOMIC DNA]</scope>
    <source>
        <strain evidence="4">DD4a</strain>
    </source>
</reference>
<accession>A0A3A1TV72</accession>
<organism evidence="3 4">
    <name type="scientific">Amnibacterium setariae</name>
    <dbReference type="NCBI Taxonomy" id="2306585"/>
    <lineage>
        <taxon>Bacteria</taxon>
        <taxon>Bacillati</taxon>
        <taxon>Actinomycetota</taxon>
        <taxon>Actinomycetes</taxon>
        <taxon>Micrococcales</taxon>
        <taxon>Microbacteriaceae</taxon>
        <taxon>Amnibacterium</taxon>
    </lineage>
</organism>
<evidence type="ECO:0000256" key="2">
    <source>
        <dbReference type="SAM" id="SignalP"/>
    </source>
</evidence>
<gene>
    <name evidence="3" type="ORF">D1781_11770</name>
</gene>
<feature type="region of interest" description="Disordered" evidence="1">
    <location>
        <begin position="175"/>
        <end position="196"/>
    </location>
</feature>
<sequence length="358" mass="37366">MGEGIVVRRLRIALLATTAALALAAGAGALAVAAPSAAPKTVTRYFALQGSGSHLLDAAKRTAKAFDGSSGSRYVLDARKHRTTVPKGYDACLVGDEPLFRKEVVVPQDGVTDVLWIRPERGTSGRWSLPEGSSIIAPAPNGWIIETAVEGGTDGRQAYALRRVTTDGRTVDLGVPRPDGETFTAGASPSGLLISDPTDGGDTAAAGTLQLMRWSEPGVFERVYPAKGTAPTIGAPIGCGSSSRTLVHCITGMDEDAVARVIPLGGSGSTVSKDACAIRPAVRTSAIAWVDVTSTHGCRPGRLEQRTTSGRLTVSTRRYSRFQEPVTAFGKLVVATSTQRHLVAVSDPAGRPRTLVGR</sequence>
<dbReference type="Proteomes" id="UP000265742">
    <property type="component" value="Unassembled WGS sequence"/>
</dbReference>
<feature type="signal peptide" evidence="2">
    <location>
        <begin position="1"/>
        <end position="24"/>
    </location>
</feature>
<proteinExistence type="predicted"/>
<comment type="caution">
    <text evidence="3">The sequence shown here is derived from an EMBL/GenBank/DDBJ whole genome shotgun (WGS) entry which is preliminary data.</text>
</comment>
<evidence type="ECO:0000313" key="4">
    <source>
        <dbReference type="Proteomes" id="UP000265742"/>
    </source>
</evidence>
<dbReference type="EMBL" id="QXTG01000002">
    <property type="protein sequence ID" value="RIX28153.1"/>
    <property type="molecule type" value="Genomic_DNA"/>
</dbReference>
<keyword evidence="4" id="KW-1185">Reference proteome</keyword>
<name>A0A3A1TV72_9MICO</name>
<protein>
    <submittedName>
        <fullName evidence="3">Uncharacterized protein</fullName>
    </submittedName>
</protein>
<evidence type="ECO:0000256" key="1">
    <source>
        <dbReference type="SAM" id="MobiDB-lite"/>
    </source>
</evidence>
<evidence type="ECO:0000313" key="3">
    <source>
        <dbReference type="EMBL" id="RIX28153.1"/>
    </source>
</evidence>
<keyword evidence="2" id="KW-0732">Signal</keyword>